<evidence type="ECO:0000313" key="3">
    <source>
        <dbReference type="Proteomes" id="UP000278673"/>
    </source>
</evidence>
<reference evidence="2 3" key="1">
    <citation type="submission" date="2018-10" db="EMBL/GenBank/DDBJ databases">
        <title>Isolation, diversity and antifungal activity of actinobacteria from wheat.</title>
        <authorList>
            <person name="Han C."/>
        </authorList>
    </citation>
    <scope>NUCLEOTIDE SEQUENCE [LARGE SCALE GENOMIC DNA]</scope>
    <source>
        <strain evidence="2 3">NEAU-YY642</strain>
    </source>
</reference>
<dbReference type="SMART" id="SM00347">
    <property type="entry name" value="HTH_MARR"/>
    <property type="match status" value="1"/>
</dbReference>
<evidence type="ECO:0000259" key="1">
    <source>
        <dbReference type="PROSITE" id="PS50995"/>
    </source>
</evidence>
<comment type="caution">
    <text evidence="2">The sequence shown here is derived from an EMBL/GenBank/DDBJ whole genome shotgun (WGS) entry which is preliminary data.</text>
</comment>
<dbReference type="InterPro" id="IPR039422">
    <property type="entry name" value="MarR/SlyA-like"/>
</dbReference>
<dbReference type="PANTHER" id="PTHR33164:SF43">
    <property type="entry name" value="HTH-TYPE TRANSCRIPTIONAL REPRESSOR YETL"/>
    <property type="match status" value="1"/>
</dbReference>
<sequence length="143" mass="15837">MTELPVDERIGHHIKRAEQHVIAAKHAALRPIGLSVPQYTVLLVLSTESGLTGAALARRCLVTPQTTSAVLRTMERDGLIERVPHPVHRHVLETRLTDLGRAKLRRADEAAVAVEQRLGELFTEEEFATFIEFLGRCSTALDA</sequence>
<organism evidence="2 3">
    <name type="scientific">Streptomyces triticirhizae</name>
    <dbReference type="NCBI Taxonomy" id="2483353"/>
    <lineage>
        <taxon>Bacteria</taxon>
        <taxon>Bacillati</taxon>
        <taxon>Actinomycetota</taxon>
        <taxon>Actinomycetes</taxon>
        <taxon>Kitasatosporales</taxon>
        <taxon>Streptomycetaceae</taxon>
        <taxon>Streptomyces</taxon>
    </lineage>
</organism>
<dbReference type="AlphaFoldDB" id="A0A3M2LP43"/>
<name>A0A3M2LP43_9ACTN</name>
<dbReference type="InterPro" id="IPR000835">
    <property type="entry name" value="HTH_MarR-typ"/>
</dbReference>
<feature type="domain" description="HTH marR-type" evidence="1">
    <location>
        <begin position="7"/>
        <end position="139"/>
    </location>
</feature>
<keyword evidence="3" id="KW-1185">Reference proteome</keyword>
<dbReference type="Proteomes" id="UP000278673">
    <property type="component" value="Unassembled WGS sequence"/>
</dbReference>
<protein>
    <submittedName>
        <fullName evidence="2">MarR family transcriptional regulator</fullName>
    </submittedName>
</protein>
<dbReference type="GO" id="GO:0006950">
    <property type="term" value="P:response to stress"/>
    <property type="evidence" value="ECO:0007669"/>
    <property type="project" value="TreeGrafter"/>
</dbReference>
<dbReference type="PANTHER" id="PTHR33164">
    <property type="entry name" value="TRANSCRIPTIONAL REGULATOR, MARR FAMILY"/>
    <property type="match status" value="1"/>
</dbReference>
<gene>
    <name evidence="2" type="ORF">EBN88_21135</name>
</gene>
<proteinExistence type="predicted"/>
<accession>A0A3M2LP43</accession>
<dbReference type="GO" id="GO:0003700">
    <property type="term" value="F:DNA-binding transcription factor activity"/>
    <property type="evidence" value="ECO:0007669"/>
    <property type="project" value="InterPro"/>
</dbReference>
<evidence type="ECO:0000313" key="2">
    <source>
        <dbReference type="EMBL" id="RMI36598.1"/>
    </source>
</evidence>
<dbReference type="InterPro" id="IPR036388">
    <property type="entry name" value="WH-like_DNA-bd_sf"/>
</dbReference>
<dbReference type="Gene3D" id="1.10.10.10">
    <property type="entry name" value="Winged helix-like DNA-binding domain superfamily/Winged helix DNA-binding domain"/>
    <property type="match status" value="1"/>
</dbReference>
<dbReference type="InterPro" id="IPR036390">
    <property type="entry name" value="WH_DNA-bd_sf"/>
</dbReference>
<dbReference type="SUPFAM" id="SSF46785">
    <property type="entry name" value="Winged helix' DNA-binding domain"/>
    <property type="match status" value="1"/>
</dbReference>
<dbReference type="RefSeq" id="WP_122185489.1">
    <property type="nucleotide sequence ID" value="NZ_RFFJ01000138.1"/>
</dbReference>
<dbReference type="EMBL" id="RFFJ01000138">
    <property type="protein sequence ID" value="RMI36598.1"/>
    <property type="molecule type" value="Genomic_DNA"/>
</dbReference>
<dbReference type="Pfam" id="PF12802">
    <property type="entry name" value="MarR_2"/>
    <property type="match status" value="1"/>
</dbReference>
<dbReference type="PROSITE" id="PS50995">
    <property type="entry name" value="HTH_MARR_2"/>
    <property type="match status" value="1"/>
</dbReference>